<proteinExistence type="predicted"/>
<dbReference type="PRINTS" id="PR00313">
    <property type="entry name" value="CABNDNGRPT"/>
</dbReference>
<dbReference type="Pfam" id="PF03098">
    <property type="entry name" value="An_peroxidase"/>
    <property type="match status" value="2"/>
</dbReference>
<dbReference type="EMBL" id="VFPU01000001">
    <property type="protein sequence ID" value="TQM95240.1"/>
    <property type="molecule type" value="Genomic_DNA"/>
</dbReference>
<comment type="caution">
    <text evidence="4">The sequence shown here is derived from an EMBL/GenBank/DDBJ whole genome shotgun (WGS) entry which is preliminary data.</text>
</comment>
<reference evidence="4 5" key="1">
    <citation type="submission" date="2019-06" db="EMBL/GenBank/DDBJ databases">
        <title>Sequencing the genomes of 1000 actinobacteria strains.</title>
        <authorList>
            <person name="Klenk H.-P."/>
        </authorList>
    </citation>
    <scope>NUCLEOTIDE SEQUENCE [LARGE SCALE GENOMIC DNA]</scope>
    <source>
        <strain evidence="4 5">DSM 12362</strain>
    </source>
</reference>
<keyword evidence="3" id="KW-0325">Glycoprotein</keyword>
<dbReference type="InterPro" id="IPR011049">
    <property type="entry name" value="Serralysin-like_metalloprot_C"/>
</dbReference>
<keyword evidence="2" id="KW-0964">Secreted</keyword>
<dbReference type="Proteomes" id="UP000315133">
    <property type="component" value="Unassembled WGS sequence"/>
</dbReference>
<dbReference type="Pfam" id="PF00353">
    <property type="entry name" value="HemolysinCabind"/>
    <property type="match status" value="5"/>
</dbReference>
<dbReference type="InterPro" id="IPR001343">
    <property type="entry name" value="Hemolysn_Ca-bd"/>
</dbReference>
<gene>
    <name evidence="4" type="ORF">FB476_0078</name>
</gene>
<dbReference type="InterPro" id="IPR010255">
    <property type="entry name" value="Haem_peroxidase_sf"/>
</dbReference>
<dbReference type="RefSeq" id="WP_170233469.1">
    <property type="nucleotide sequence ID" value="NZ_BAAAIL010000003.1"/>
</dbReference>
<dbReference type="PROSITE" id="PS50292">
    <property type="entry name" value="PEROXIDASE_3"/>
    <property type="match status" value="1"/>
</dbReference>
<dbReference type="GO" id="GO:0020037">
    <property type="term" value="F:heme binding"/>
    <property type="evidence" value="ECO:0007669"/>
    <property type="project" value="InterPro"/>
</dbReference>
<dbReference type="PANTHER" id="PTHR11475">
    <property type="entry name" value="OXIDASE/PEROXIDASE"/>
    <property type="match status" value="1"/>
</dbReference>
<dbReference type="InterPro" id="IPR007253">
    <property type="entry name" value="Cell_wall-bd_2"/>
</dbReference>
<dbReference type="GO" id="GO:0005576">
    <property type="term" value="C:extracellular region"/>
    <property type="evidence" value="ECO:0007669"/>
    <property type="project" value="UniProtKB-SubCell"/>
</dbReference>
<dbReference type="InterPro" id="IPR019791">
    <property type="entry name" value="Haem_peroxidase_animal"/>
</dbReference>
<dbReference type="InterPro" id="IPR018511">
    <property type="entry name" value="Hemolysin-typ_Ca-bd_CS"/>
</dbReference>
<sequence length="1859" mass="198157">MLSSASTGAVLADEVAPLATDQNPAFQLIPSDLEFILKQIEISEAHAHAVNTNDTSYTLLCQTRDDSSGKCVRDPMLPHGLRTVDGSFNNLEFDTTIGKANKVMPRLLPIRWRSGEAPPAPQGPPVGDTSMCEDGAGSCYGQYDGAVYDAQPRLISNLISDNSDNNPTVVDAAADNEGAVIDPVTGELYLPNTTADEELSPPVNMWFVFFGQFFDHGLDLVDKNPDDVIIVPLAQDDPLWAQTPPSMRWLALSRATNQPGPDNVLGTADDVREHENRTTPWVDQNQTYTSHPSHQVFLREYELREGRPVATGRLLDGADGGLATWDDVQRQAREVLGIDLVDESVLAVPQVAVDLYGQFIPDPITGFPQLITPGGSMTGDLDNPVRSTEALTLHQSFLDDIAHGSTPIPGADPEAPPGYDNVSLGKHFITGDGRGNENIGLTAVHHVFHSEHNRLVDHVLSILDENPDLKARYMSSGEEDDWTFEERVFQTARFANEMQYQHLVFEEFARTVQPQIDVVVFNENAYDSTIDASIKAEFAHVVYRFGHSMLTEDIMREGFDAETMPLLDGFLNPVAFHCKVQPTLQEDGTSVCPAGQEMTPDEAAGSIVNGTTRQVANQIDELVTSTLRNNLLGLPLDLASINIMRGRDAGVPGLNQARRTFHAQSGNPQLEPYTSWHDFGLSLKNGNNFGRGDSNSSLINFVAAYGQHPTVLEAQTTAAKRTAAEVLVNGVRATDLVQRIAGDNRYATAAAVSTAHFPTASTVYVASGLEFPDALSGGPAAAVNGGPVLLVQQNGIPAATALEIIRLQPTKIVVLGGTTAVSQQVFNSLRTYAPVVERRSGLDRYATSAAVVADAFPNAADVDRVYLASGASYPDALGGGAAAAADGSPLLLTRPGSVPAEVATQLRRLAPSEIVVLGGDAAISPAVETQLRSIVSGVTVTRLGGTDRYETSAKVAQHFAAPGGTVFLAYGGAFPDALSAASAAGLQKAPLLLVRSDLTPSVIRAELLRLMPSKVVVLGGPLAIGDNVVAAVNALFPAPEAPADRLDFLNSTGDWADQNGMNITGLEDVDFWVGGLAEALDPFGGMLGSTFNYVFEQQLEDLQFGDRFYYLFRNQGNQLFAALEANSFSSLIQRNTDASLLPADIFLSHDPFIDLENLPTPLPAGLSQMANGQWRWDGDEHIEIHGFRNVADNIRGGQGDDSIWGYGGNDRIEGGSGNDTILGGQGDDILTDSFGDDNIKGGDGHDAIDGGPGIDLLLGQAGNDFASKSADNSGGATAFLGVGNDVFVGGTGRDNPFGNEGDDWLEGGPHADLLMGDNGQQFQDDVDGGNDVLIGGTGSDDMDAEGGDDIMVGTPGGTDRFHGMFGFDYVTYDGVSTGVDADLNFNLLQPPDVTAIRDRYLQVEALSGGQGDDVIRGLGVAPDDLAAEEVNKLSNENLDLIDGMRDLMDPGHEQNYMLRIMADNPLLQDNDGVSNLLLGGAGSDILEGRFGDDFIDGDRVLRVSLLHVPTGTRYASAADMKNAVFAGEINPGDIEIIREIVMDGTPDDVDTAVFQDPFLNDAGEPNYVINPLPDGYWEIMHVGGPEFEESEGADILVNIERVVFGDGGCFELSEEFTPCPTLGSVTFSGQTNPPTEDQAITATVVFEDEDGNPTVVNPRSIRFNWQAGEVGEAWDPSPTEGGPVTKVAGRNAWTQTFTPGDGDAGAIIRVVVTFQDDDGVLRQVVSPVVGSEDGTDPSELSVVNINDAPYGLTLSNMTPRVGQSVVASPFVDPDGLEEAVEAGMTYTWQTSSNADFSGDVVPVAVKVTPDTNQLGYTIQPADEGRYLRVVIEYTDDQGTEETYVSPVTAAILPAEAFGP</sequence>
<evidence type="ECO:0000256" key="2">
    <source>
        <dbReference type="ARBA" id="ARBA00022525"/>
    </source>
</evidence>
<dbReference type="Gene3D" id="1.10.640.10">
    <property type="entry name" value="Haem peroxidase domain superfamily, animal type"/>
    <property type="match status" value="2"/>
</dbReference>
<dbReference type="PANTHER" id="PTHR11475:SF4">
    <property type="entry name" value="CHORION PEROXIDASE"/>
    <property type="match status" value="1"/>
</dbReference>
<dbReference type="SUPFAM" id="SSF51120">
    <property type="entry name" value="beta-Roll"/>
    <property type="match status" value="2"/>
</dbReference>
<dbReference type="Gene3D" id="2.150.10.10">
    <property type="entry name" value="Serralysin-like metalloprotease, C-terminal"/>
    <property type="match status" value="3"/>
</dbReference>
<dbReference type="Gene3D" id="3.40.50.12090">
    <property type="match status" value="1"/>
</dbReference>
<dbReference type="InterPro" id="IPR037120">
    <property type="entry name" value="Haem_peroxidase_sf_animal"/>
</dbReference>
<dbReference type="GO" id="GO:0006979">
    <property type="term" value="P:response to oxidative stress"/>
    <property type="evidence" value="ECO:0007669"/>
    <property type="project" value="InterPro"/>
</dbReference>
<comment type="subcellular location">
    <subcellularLocation>
        <location evidence="1">Secreted</location>
    </subcellularLocation>
</comment>
<dbReference type="Gene3D" id="2.60.40.2700">
    <property type="match status" value="1"/>
</dbReference>
<dbReference type="SUPFAM" id="SSF48113">
    <property type="entry name" value="Heme-dependent peroxidases"/>
    <property type="match status" value="2"/>
</dbReference>
<evidence type="ECO:0000313" key="5">
    <source>
        <dbReference type="Proteomes" id="UP000315133"/>
    </source>
</evidence>
<evidence type="ECO:0000256" key="1">
    <source>
        <dbReference type="ARBA" id="ARBA00004613"/>
    </source>
</evidence>
<organism evidence="4 5">
    <name type="scientific">Ornithinimicrobium humiphilum</name>
    <dbReference type="NCBI Taxonomy" id="125288"/>
    <lineage>
        <taxon>Bacteria</taxon>
        <taxon>Bacillati</taxon>
        <taxon>Actinomycetota</taxon>
        <taxon>Actinomycetes</taxon>
        <taxon>Micrococcales</taxon>
        <taxon>Ornithinimicrobiaceae</taxon>
        <taxon>Ornithinimicrobium</taxon>
    </lineage>
</organism>
<dbReference type="GO" id="GO:0005509">
    <property type="term" value="F:calcium ion binding"/>
    <property type="evidence" value="ECO:0007669"/>
    <property type="project" value="InterPro"/>
</dbReference>
<keyword evidence="5" id="KW-1185">Reference proteome</keyword>
<dbReference type="GO" id="GO:0004601">
    <property type="term" value="F:peroxidase activity"/>
    <property type="evidence" value="ECO:0007669"/>
    <property type="project" value="InterPro"/>
</dbReference>
<accession>A0A543KJI1</accession>
<evidence type="ECO:0000313" key="4">
    <source>
        <dbReference type="EMBL" id="TQM95240.1"/>
    </source>
</evidence>
<dbReference type="Pfam" id="PF04122">
    <property type="entry name" value="CW_binding_2"/>
    <property type="match status" value="3"/>
</dbReference>
<dbReference type="PROSITE" id="PS00330">
    <property type="entry name" value="HEMOLYSIN_CALCIUM"/>
    <property type="match status" value="3"/>
</dbReference>
<protein>
    <submittedName>
        <fullName evidence="4">Hemolysin type calcium-binding protein</fullName>
    </submittedName>
</protein>
<name>A0A543KJI1_9MICO</name>
<evidence type="ECO:0000256" key="3">
    <source>
        <dbReference type="ARBA" id="ARBA00023180"/>
    </source>
</evidence>